<keyword evidence="1" id="KW-0472">Membrane</keyword>
<evidence type="ECO:0000256" key="1">
    <source>
        <dbReference type="SAM" id="Phobius"/>
    </source>
</evidence>
<dbReference type="Proteomes" id="UP000766570">
    <property type="component" value="Unassembled WGS sequence"/>
</dbReference>
<keyword evidence="3" id="KW-1185">Reference proteome</keyword>
<dbReference type="Gene3D" id="1.20.1250.20">
    <property type="entry name" value="MFS general substrate transporter like domains"/>
    <property type="match status" value="1"/>
</dbReference>
<organism evidence="2 3">
    <name type="scientific">Paeniglutamicibacter psychrophenolicus</name>
    <dbReference type="NCBI Taxonomy" id="257454"/>
    <lineage>
        <taxon>Bacteria</taxon>
        <taxon>Bacillati</taxon>
        <taxon>Actinomycetota</taxon>
        <taxon>Actinomycetes</taxon>
        <taxon>Micrococcales</taxon>
        <taxon>Micrococcaceae</taxon>
        <taxon>Paeniglutamicibacter</taxon>
    </lineage>
</organism>
<feature type="transmembrane region" description="Helical" evidence="1">
    <location>
        <begin position="61"/>
        <end position="81"/>
    </location>
</feature>
<evidence type="ECO:0000313" key="3">
    <source>
        <dbReference type="Proteomes" id="UP000766570"/>
    </source>
</evidence>
<dbReference type="EMBL" id="JAGIOE010000001">
    <property type="protein sequence ID" value="MBP2376057.1"/>
    <property type="molecule type" value="Genomic_DNA"/>
</dbReference>
<name>A0ABS4WIL8_9MICC</name>
<keyword evidence="1" id="KW-1133">Transmembrane helix</keyword>
<evidence type="ECO:0000313" key="2">
    <source>
        <dbReference type="EMBL" id="MBP2376057.1"/>
    </source>
</evidence>
<dbReference type="RefSeq" id="WP_209910506.1">
    <property type="nucleotide sequence ID" value="NZ_BAAAMI010000023.1"/>
</dbReference>
<reference evidence="2 3" key="1">
    <citation type="submission" date="2021-03" db="EMBL/GenBank/DDBJ databases">
        <title>Sequencing the genomes of 1000 actinobacteria strains.</title>
        <authorList>
            <person name="Klenk H.-P."/>
        </authorList>
    </citation>
    <scope>NUCLEOTIDE SEQUENCE [LARGE SCALE GENOMIC DNA]</scope>
    <source>
        <strain evidence="2 3">DSM 15454</strain>
    </source>
</reference>
<dbReference type="InterPro" id="IPR036259">
    <property type="entry name" value="MFS_trans_sf"/>
</dbReference>
<sequence>MTTETARAPRRIAPERLRWVIGLLAFAAVCYTVFGWLFDRRIHDESGNRLVFYLGWQDGDFAALAFVLGGLAVGTVLLLLVGPPVARIRNTAVFVIVQLLLFAVGIVALLIWAVACLLIMMGAGMGSMDPVTATDGKRVLLDRSAVDGDVLSIWVPHSRFMYAELPDSSFRTGRYVQSEDCTLKTDSEPWVLSCQGIRVLLE</sequence>
<accession>A0ABS4WIL8</accession>
<protein>
    <submittedName>
        <fullName evidence="2">Uncharacterized protein</fullName>
    </submittedName>
</protein>
<keyword evidence="1" id="KW-0812">Transmembrane</keyword>
<comment type="caution">
    <text evidence="2">The sequence shown here is derived from an EMBL/GenBank/DDBJ whole genome shotgun (WGS) entry which is preliminary data.</text>
</comment>
<gene>
    <name evidence="2" type="ORF">JOF46_003969</name>
</gene>
<proteinExistence type="predicted"/>
<feature type="transmembrane region" description="Helical" evidence="1">
    <location>
        <begin position="17"/>
        <end position="38"/>
    </location>
</feature>
<feature type="transmembrane region" description="Helical" evidence="1">
    <location>
        <begin position="93"/>
        <end position="120"/>
    </location>
</feature>